<protein>
    <submittedName>
        <fullName evidence="1">Uncharacterized protein</fullName>
    </submittedName>
</protein>
<dbReference type="AlphaFoldDB" id="A0A0B6XZB6"/>
<reference evidence="1" key="1">
    <citation type="submission" date="2014-12" db="EMBL/GenBank/DDBJ databases">
        <title>Insight into the proteome of Arion vulgaris.</title>
        <authorList>
            <person name="Aradska J."/>
            <person name="Bulat T."/>
            <person name="Smidak R."/>
            <person name="Sarate P."/>
            <person name="Gangsoo J."/>
            <person name="Sialana F."/>
            <person name="Bilban M."/>
            <person name="Lubec G."/>
        </authorList>
    </citation>
    <scope>NUCLEOTIDE SEQUENCE</scope>
    <source>
        <tissue evidence="1">Skin</tissue>
    </source>
</reference>
<gene>
    <name evidence="1" type="primary">ORF6860</name>
</gene>
<dbReference type="EMBL" id="HACG01002348">
    <property type="protein sequence ID" value="CEK49213.1"/>
    <property type="molecule type" value="Transcribed_RNA"/>
</dbReference>
<proteinExistence type="predicted"/>
<evidence type="ECO:0000313" key="1">
    <source>
        <dbReference type="EMBL" id="CEK49213.1"/>
    </source>
</evidence>
<organism evidence="1">
    <name type="scientific">Arion vulgaris</name>
    <dbReference type="NCBI Taxonomy" id="1028688"/>
    <lineage>
        <taxon>Eukaryota</taxon>
        <taxon>Metazoa</taxon>
        <taxon>Spiralia</taxon>
        <taxon>Lophotrochozoa</taxon>
        <taxon>Mollusca</taxon>
        <taxon>Gastropoda</taxon>
        <taxon>Heterobranchia</taxon>
        <taxon>Euthyneura</taxon>
        <taxon>Panpulmonata</taxon>
        <taxon>Eupulmonata</taxon>
        <taxon>Stylommatophora</taxon>
        <taxon>Helicina</taxon>
        <taxon>Arionoidea</taxon>
        <taxon>Arionidae</taxon>
        <taxon>Arion</taxon>
    </lineage>
</organism>
<accession>A0A0B6XZB6</accession>
<name>A0A0B6XZB6_9EUPU</name>
<sequence>MTFPSKLISIKTIIEADKIITKEIKYETTKEMKYKKQIRHSGLLATVKV</sequence>